<protein>
    <recommendedName>
        <fullName evidence="16">Acyl-coenzyme A thioesterase 13</fullName>
    </recommendedName>
    <alternativeName>
        <fullName evidence="17">Hotdog-fold thioesterase superfamily member 2</fullName>
    </alternativeName>
    <alternativeName>
        <fullName evidence="18">Thioesterase superfamily member 2</fullName>
    </alternativeName>
</protein>
<dbReference type="Gramene" id="TraesMAC5D03G03174980.1">
    <property type="protein sequence ID" value="TraesMAC5D03G03174980.1"/>
    <property type="gene ID" value="TraesMAC5D03G03174980"/>
</dbReference>
<dbReference type="GO" id="GO:0047617">
    <property type="term" value="F:fatty acyl-CoA hydrolase activity"/>
    <property type="evidence" value="ECO:0000318"/>
    <property type="project" value="GO_Central"/>
</dbReference>
<keyword evidence="7" id="KW-0378">Hydrolase</keyword>
<dbReference type="GO" id="GO:0006629">
    <property type="term" value="P:lipid metabolic process"/>
    <property type="evidence" value="ECO:0007669"/>
    <property type="project" value="UniProtKB-KW"/>
</dbReference>
<comment type="catalytic activity">
    <reaction evidence="13">
        <text>a fatty acyl-CoA + H2O = a fatty acid + CoA + H(+)</text>
        <dbReference type="Rhea" id="RHEA:16781"/>
        <dbReference type="ChEBI" id="CHEBI:15377"/>
        <dbReference type="ChEBI" id="CHEBI:15378"/>
        <dbReference type="ChEBI" id="CHEBI:28868"/>
        <dbReference type="ChEBI" id="CHEBI:57287"/>
        <dbReference type="ChEBI" id="CHEBI:77636"/>
    </reaction>
    <physiologicalReaction direction="left-to-right" evidence="13">
        <dbReference type="Rhea" id="RHEA:16782"/>
    </physiologicalReaction>
</comment>
<dbReference type="Gramene" id="TraesJAG5D03G03173450.1">
    <property type="protein sequence ID" value="TraesJAG5D03G03173450.1"/>
    <property type="gene ID" value="TraesJAG5D03G03173450"/>
</dbReference>
<dbReference type="Gramene" id="TraesCS5D03G0849400.1">
    <property type="protein sequence ID" value="TraesCS5D03G0849400.1.CDS"/>
    <property type="gene ID" value="TraesCS5D03G0849400"/>
</dbReference>
<dbReference type="InterPro" id="IPR003736">
    <property type="entry name" value="PAAI_dom"/>
</dbReference>
<evidence type="ECO:0000256" key="16">
    <source>
        <dbReference type="ARBA" id="ARBA00067273"/>
    </source>
</evidence>
<evidence type="ECO:0000256" key="5">
    <source>
        <dbReference type="ARBA" id="ARBA00008324"/>
    </source>
</evidence>
<comment type="similarity">
    <text evidence="5">Belongs to the thioesterase PaaI family.</text>
</comment>
<evidence type="ECO:0000256" key="7">
    <source>
        <dbReference type="ARBA" id="ARBA00022801"/>
    </source>
</evidence>
<dbReference type="PANTHER" id="PTHR21660">
    <property type="entry name" value="THIOESTERASE SUPERFAMILY MEMBER-RELATED"/>
    <property type="match status" value="1"/>
</dbReference>
<evidence type="ECO:0000256" key="17">
    <source>
        <dbReference type="ARBA" id="ARBA00081533"/>
    </source>
</evidence>
<organism evidence="20">
    <name type="scientific">Triticum aestivum</name>
    <name type="common">Wheat</name>
    <dbReference type="NCBI Taxonomy" id="4565"/>
    <lineage>
        <taxon>Eukaryota</taxon>
        <taxon>Viridiplantae</taxon>
        <taxon>Streptophyta</taxon>
        <taxon>Embryophyta</taxon>
        <taxon>Tracheophyta</taxon>
        <taxon>Spermatophyta</taxon>
        <taxon>Magnoliopsida</taxon>
        <taxon>Liliopsida</taxon>
        <taxon>Poales</taxon>
        <taxon>Poaceae</taxon>
        <taxon>BOP clade</taxon>
        <taxon>Pooideae</taxon>
        <taxon>Triticodae</taxon>
        <taxon>Triticeae</taxon>
        <taxon>Triticinae</taxon>
        <taxon>Triticum</taxon>
    </lineage>
</organism>
<evidence type="ECO:0000313" key="20">
    <source>
        <dbReference type="EnsemblPlants" id="TraesCS5D02G377900.1"/>
    </source>
</evidence>
<dbReference type="Gramene" id="TraesSTA5D03G03167160.1">
    <property type="protein sequence ID" value="TraesSTA5D03G03167160.1"/>
    <property type="gene ID" value="TraesSTA5D03G03167160"/>
</dbReference>
<dbReference type="InterPro" id="IPR039298">
    <property type="entry name" value="ACOT13"/>
</dbReference>
<dbReference type="Gramene" id="TraesCLE_scaffold_019657_01G000100.1">
    <property type="protein sequence ID" value="TraesCLE_scaffold_019657_01G000100.1"/>
    <property type="gene ID" value="TraesCLE_scaffold_019657_01G000100"/>
</dbReference>
<dbReference type="GO" id="GO:0005739">
    <property type="term" value="C:mitochondrion"/>
    <property type="evidence" value="ECO:0007669"/>
    <property type="project" value="UniProtKB-SubCell"/>
</dbReference>
<name>A0A3B6MYJ4_WHEAT</name>
<dbReference type="GO" id="GO:0005819">
    <property type="term" value="C:spindle"/>
    <property type="evidence" value="ECO:0007669"/>
    <property type="project" value="UniProtKB-SubCell"/>
</dbReference>
<keyword evidence="10" id="KW-0496">Mitochondrion</keyword>
<evidence type="ECO:0000256" key="8">
    <source>
        <dbReference type="ARBA" id="ARBA00022990"/>
    </source>
</evidence>
<keyword evidence="12" id="KW-0539">Nucleus</keyword>
<dbReference type="SUPFAM" id="SSF54637">
    <property type="entry name" value="Thioesterase/thiol ester dehydrase-isomerase"/>
    <property type="match status" value="1"/>
</dbReference>
<dbReference type="Gramene" id="TraesCS5D02G377900.1">
    <property type="protein sequence ID" value="TraesCS5D02G377900.1"/>
    <property type="gene ID" value="TraesCS5D02G377900"/>
</dbReference>
<evidence type="ECO:0000256" key="6">
    <source>
        <dbReference type="ARBA" id="ARBA00022490"/>
    </source>
</evidence>
<dbReference type="Gene3D" id="3.10.129.10">
    <property type="entry name" value="Hotdog Thioesterase"/>
    <property type="match status" value="1"/>
</dbReference>
<dbReference type="AlphaFoldDB" id="A0A3B6MYJ4"/>
<dbReference type="EnsemblPlants" id="TraesCS5D02G377900.1">
    <property type="protein sequence ID" value="TraesCS5D02G377900.1"/>
    <property type="gene ID" value="TraesCS5D02G377900"/>
</dbReference>
<evidence type="ECO:0000256" key="14">
    <source>
        <dbReference type="ARBA" id="ARBA00058205"/>
    </source>
</evidence>
<evidence type="ECO:0000259" key="19">
    <source>
        <dbReference type="Pfam" id="PF03061"/>
    </source>
</evidence>
<dbReference type="Proteomes" id="UP000019116">
    <property type="component" value="Chromosome 5D"/>
</dbReference>
<dbReference type="SMR" id="A0A3B6MYJ4"/>
<evidence type="ECO:0000256" key="9">
    <source>
        <dbReference type="ARBA" id="ARBA00023098"/>
    </source>
</evidence>
<dbReference type="Gramene" id="TraesARI5D03G03129900.1">
    <property type="protein sequence ID" value="TraesARI5D03G03129900.1"/>
    <property type="gene ID" value="TraesARI5D03G03129900"/>
</dbReference>
<evidence type="ECO:0000256" key="10">
    <source>
        <dbReference type="ARBA" id="ARBA00023128"/>
    </source>
</evidence>
<dbReference type="STRING" id="4565.A0A3B6MYJ4"/>
<evidence type="ECO:0000256" key="13">
    <source>
        <dbReference type="ARBA" id="ARBA00052976"/>
    </source>
</evidence>
<dbReference type="Gramene" id="TraesSYM5D03G03116660.1">
    <property type="protein sequence ID" value="TraesSYM5D03G03116660.1"/>
    <property type="gene ID" value="TraesSYM5D03G03116660"/>
</dbReference>
<comment type="subcellular location">
    <subcellularLocation>
        <location evidence="3">Cytoplasm</location>
        <location evidence="3">Cytoskeleton</location>
        <location evidence="3">Spindle</location>
    </subcellularLocation>
    <subcellularLocation>
        <location evidence="4">Cytoplasm</location>
        <location evidence="4">Cytosol</location>
    </subcellularLocation>
    <subcellularLocation>
        <location evidence="2">Mitochondrion</location>
    </subcellularLocation>
    <subcellularLocation>
        <location evidence="1">Nucleus</location>
    </subcellularLocation>
</comment>
<evidence type="ECO:0000256" key="15">
    <source>
        <dbReference type="ARBA" id="ARBA00064709"/>
    </source>
</evidence>
<dbReference type="PANTHER" id="PTHR21660:SF35">
    <property type="entry name" value="THIOESTERASE DOMAIN-CONTAINING PROTEIN"/>
    <property type="match status" value="1"/>
</dbReference>
<dbReference type="Gramene" id="TraesCAD_scaffold_030053_01G000400.1">
    <property type="protein sequence ID" value="TraesCAD_scaffold_030053_01G000400.1"/>
    <property type="gene ID" value="TraesCAD_scaffold_030053_01G000400"/>
</dbReference>
<keyword evidence="6" id="KW-0963">Cytoplasm</keyword>
<evidence type="ECO:0000256" key="1">
    <source>
        <dbReference type="ARBA" id="ARBA00004123"/>
    </source>
</evidence>
<proteinExistence type="inferred from homology"/>
<evidence type="ECO:0000256" key="3">
    <source>
        <dbReference type="ARBA" id="ARBA00004186"/>
    </source>
</evidence>
<dbReference type="Gramene" id="TraesPARA_EIv1.0_1850180.1">
    <property type="protein sequence ID" value="TraesPARA_EIv1.0_1850180.1.CDS"/>
    <property type="gene ID" value="TraesPARA_EIv1.0_1850180"/>
</dbReference>
<keyword evidence="8" id="KW-0007">Acetylation</keyword>
<dbReference type="Pfam" id="PF03061">
    <property type="entry name" value="4HBT"/>
    <property type="match status" value="1"/>
</dbReference>
<evidence type="ECO:0000313" key="21">
    <source>
        <dbReference type="Proteomes" id="UP000019116"/>
    </source>
</evidence>
<evidence type="ECO:0000256" key="4">
    <source>
        <dbReference type="ARBA" id="ARBA00004514"/>
    </source>
</evidence>
<comment type="function">
    <text evidence="14">Catalyzes the hydrolysis of acyl-CoAs into free fatty acids and coenzyme A (CoASH), regulating their respective intracellular levels. Has acyl-CoA thioesterase activity towards medium (C12) and long-chain (C18) fatty acyl-CoA substrates. Can also hydrolyze 3-hydroxyphenylacetyl-CoA and 3,4-dihydroxyphenylacetyl-CoA (in vitro). May play a role in controlling adaptive thermogenesis.</text>
</comment>
<dbReference type="Gramene" id="TraesLAC5D03G03131970.1">
    <property type="protein sequence ID" value="TraesLAC5D03G03131970.1"/>
    <property type="gene ID" value="TraesLAC5D03G03131970"/>
</dbReference>
<dbReference type="CDD" id="cd03443">
    <property type="entry name" value="PaaI_thioesterase"/>
    <property type="match status" value="1"/>
</dbReference>
<dbReference type="Gramene" id="TraesNOR5D03G03205840.1">
    <property type="protein sequence ID" value="TraesNOR5D03G03205840.1"/>
    <property type="gene ID" value="TraesNOR5D03G03205840"/>
</dbReference>
<dbReference type="InterPro" id="IPR006683">
    <property type="entry name" value="Thioestr_dom"/>
</dbReference>
<evidence type="ECO:0000256" key="11">
    <source>
        <dbReference type="ARBA" id="ARBA00023212"/>
    </source>
</evidence>
<dbReference type="Gramene" id="TraesLDM5D03G03181060.1">
    <property type="protein sequence ID" value="TraesLDM5D03G03181060.1"/>
    <property type="gene ID" value="TraesLDM5D03G03181060"/>
</dbReference>
<feature type="domain" description="Thioesterase" evidence="19">
    <location>
        <begin position="63"/>
        <end position="136"/>
    </location>
</feature>
<dbReference type="PaxDb" id="4565-Traes_5DL_B325E87E3.2"/>
<dbReference type="Gramene" id="TraesROB_scaffold_039091_01G000400.1">
    <property type="protein sequence ID" value="TraesROB_scaffold_039091_01G000400.1"/>
    <property type="gene ID" value="TraesROB_scaffold_039091_01G000400"/>
</dbReference>
<dbReference type="InterPro" id="IPR029069">
    <property type="entry name" value="HotDog_dom_sf"/>
</dbReference>
<dbReference type="FunFam" id="3.10.129.10:FF:000021">
    <property type="entry name" value="Acyl-coenzyme A thioesterase 13"/>
    <property type="match status" value="1"/>
</dbReference>
<keyword evidence="11" id="KW-0206">Cytoskeleton</keyword>
<sequence length="154" mass="16419">MAKLEGGSKDVYEAMQRWHNRSLGHRLYDAFTVAGLRVEAIEPGRLLCSFMVPPRLTSSASNRMHGGAVASLVDLVGSAVIFTGGSPVTGVSLDITVSYLGAAHANEEIEVEARVLGIGDKTGCVTVEVRRKDTGQVLAHGRHTKYLANVSSKL</sequence>
<dbReference type="Gramene" id="TraesWEE_scaffold_027233_01G000400.1">
    <property type="protein sequence ID" value="TraesWEE_scaffold_027233_01G000400.1"/>
    <property type="gene ID" value="TraesWEE_scaffold_027233_01G000400"/>
</dbReference>
<dbReference type="NCBIfam" id="TIGR00369">
    <property type="entry name" value="unchar_dom_1"/>
    <property type="match status" value="1"/>
</dbReference>
<dbReference type="GO" id="GO:0005634">
    <property type="term" value="C:nucleus"/>
    <property type="evidence" value="ECO:0007669"/>
    <property type="project" value="UniProtKB-SubCell"/>
</dbReference>
<evidence type="ECO:0000256" key="18">
    <source>
        <dbReference type="ARBA" id="ARBA00083956"/>
    </source>
</evidence>
<reference evidence="20" key="1">
    <citation type="submission" date="2018-08" db="EMBL/GenBank/DDBJ databases">
        <authorList>
            <person name="Rossello M."/>
        </authorList>
    </citation>
    <scope>NUCLEOTIDE SEQUENCE [LARGE SCALE GENOMIC DNA]</scope>
    <source>
        <strain evidence="20">cv. Chinese Spring</strain>
    </source>
</reference>
<dbReference type="Gramene" id="TraesRN5D0100893000.1">
    <property type="protein sequence ID" value="TraesRN5D0100893000.1"/>
    <property type="gene ID" value="TraesRN5D0100893000"/>
</dbReference>
<keyword evidence="21" id="KW-1185">Reference proteome</keyword>
<keyword evidence="9" id="KW-0443">Lipid metabolism</keyword>
<comment type="subunit">
    <text evidence="15">Homotetramer. Interacts with PCTP.</text>
</comment>
<evidence type="ECO:0000256" key="12">
    <source>
        <dbReference type="ARBA" id="ARBA00023242"/>
    </source>
</evidence>
<dbReference type="GO" id="GO:0005829">
    <property type="term" value="C:cytosol"/>
    <property type="evidence" value="ECO:0007669"/>
    <property type="project" value="UniProtKB-SubCell"/>
</dbReference>
<accession>A0A3B6MYJ4</accession>
<reference evidence="20" key="2">
    <citation type="submission" date="2018-10" db="UniProtKB">
        <authorList>
            <consortium name="EnsemblPlants"/>
        </authorList>
    </citation>
    <scope>IDENTIFICATION</scope>
</reference>
<dbReference type="Gramene" id="TraesJUL5D03G03201260.1">
    <property type="protein sequence ID" value="TraesJUL5D03G03201260.1"/>
    <property type="gene ID" value="TraesJUL5D03G03201260"/>
</dbReference>
<dbReference type="OMA" id="YIESCAY"/>
<evidence type="ECO:0000256" key="2">
    <source>
        <dbReference type="ARBA" id="ARBA00004173"/>
    </source>
</evidence>